<keyword evidence="4 7" id="KW-1133">Transmembrane helix</keyword>
<dbReference type="Proteomes" id="UP000011200">
    <property type="component" value="Chromosome"/>
</dbReference>
<evidence type="ECO:0000256" key="2">
    <source>
        <dbReference type="ARBA" id="ARBA00022475"/>
    </source>
</evidence>
<dbReference type="Pfam" id="PF03553">
    <property type="entry name" value="Na_H_antiporter"/>
    <property type="match status" value="1"/>
</dbReference>
<feature type="transmembrane region" description="Helical" evidence="7">
    <location>
        <begin position="465"/>
        <end position="486"/>
    </location>
</feature>
<feature type="transmembrane region" description="Helical" evidence="7">
    <location>
        <begin position="199"/>
        <end position="223"/>
    </location>
</feature>
<dbReference type="AlphaFoldDB" id="A0A2U9PKA3"/>
<evidence type="ECO:0000256" key="1">
    <source>
        <dbReference type="ARBA" id="ARBA00004651"/>
    </source>
</evidence>
<evidence type="ECO:0000256" key="6">
    <source>
        <dbReference type="SAM" id="MobiDB-lite"/>
    </source>
</evidence>
<feature type="transmembrane region" description="Helical" evidence="7">
    <location>
        <begin position="339"/>
        <end position="363"/>
    </location>
</feature>
<feature type="region of interest" description="Disordered" evidence="6">
    <location>
        <begin position="1"/>
        <end position="32"/>
    </location>
</feature>
<evidence type="ECO:0000313" key="10">
    <source>
        <dbReference type="Proteomes" id="UP000011200"/>
    </source>
</evidence>
<feature type="transmembrane region" description="Helical" evidence="7">
    <location>
        <begin position="288"/>
        <end position="305"/>
    </location>
</feature>
<proteinExistence type="predicted"/>
<evidence type="ECO:0000313" key="9">
    <source>
        <dbReference type="EMBL" id="AWT52162.1"/>
    </source>
</evidence>
<feature type="transmembrane region" description="Helical" evidence="7">
    <location>
        <begin position="69"/>
        <end position="97"/>
    </location>
</feature>
<feature type="transmembrane region" description="Helical" evidence="7">
    <location>
        <begin position="311"/>
        <end position="330"/>
    </location>
</feature>
<evidence type="ECO:0000259" key="8">
    <source>
        <dbReference type="Pfam" id="PF03553"/>
    </source>
</evidence>
<reference evidence="10" key="2">
    <citation type="submission" date="2018-03" db="EMBL/GenBank/DDBJ databases">
        <authorList>
            <person name="Derbyshire K."/>
            <person name="Gray T.A."/>
            <person name="Champion M."/>
        </authorList>
    </citation>
    <scope>NUCLEOTIDE SEQUENCE [LARGE SCALE GENOMIC DNA]</scope>
    <source>
        <strain evidence="10">MKD8</strain>
    </source>
</reference>
<evidence type="ECO:0000256" key="4">
    <source>
        <dbReference type="ARBA" id="ARBA00022989"/>
    </source>
</evidence>
<evidence type="ECO:0000256" key="5">
    <source>
        <dbReference type="ARBA" id="ARBA00023136"/>
    </source>
</evidence>
<feature type="transmembrane region" description="Helical" evidence="7">
    <location>
        <begin position="38"/>
        <end position="57"/>
    </location>
</feature>
<protein>
    <submittedName>
        <fullName evidence="9">Putative permease</fullName>
    </submittedName>
</protein>
<accession>A0A2U9PKA3</accession>
<dbReference type="EMBL" id="CP027541">
    <property type="protein sequence ID" value="AWT52162.1"/>
    <property type="molecule type" value="Genomic_DNA"/>
</dbReference>
<gene>
    <name evidence="9" type="ORF">D806_011740</name>
</gene>
<keyword evidence="3 7" id="KW-0812">Transmembrane</keyword>
<dbReference type="InterPro" id="IPR018461">
    <property type="entry name" value="Na/H_Antiport_NhaC-like_C"/>
</dbReference>
<reference evidence="9 10" key="1">
    <citation type="journal article" date="2013" name="Genome Announc.">
        <title>Draft genome sequence of MKD8, a conjugal recipient Mycobacterium smegmatis strain.</title>
        <authorList>
            <person name="Gray T.A."/>
            <person name="Palumbo M.J."/>
            <person name="Derbyshire K.M."/>
        </authorList>
    </citation>
    <scope>NUCLEOTIDE SEQUENCE [LARGE SCALE GENOMIC DNA]</scope>
    <source>
        <strain evidence="9 10">MKD8</strain>
    </source>
</reference>
<feature type="transmembrane region" description="Helical" evidence="7">
    <location>
        <begin position="161"/>
        <end position="187"/>
    </location>
</feature>
<feature type="domain" description="Na+/H+ antiporter NhaC-like C-terminal" evidence="8">
    <location>
        <begin position="69"/>
        <end position="229"/>
    </location>
</feature>
<feature type="transmembrane region" description="Helical" evidence="7">
    <location>
        <begin position="414"/>
        <end position="436"/>
    </location>
</feature>
<evidence type="ECO:0000256" key="7">
    <source>
        <dbReference type="SAM" id="Phobius"/>
    </source>
</evidence>
<dbReference type="GO" id="GO:0005886">
    <property type="term" value="C:plasma membrane"/>
    <property type="evidence" value="ECO:0007669"/>
    <property type="project" value="UniProtKB-SubCell"/>
</dbReference>
<feature type="transmembrane region" description="Helical" evidence="7">
    <location>
        <begin position="235"/>
        <end position="255"/>
    </location>
</feature>
<comment type="subcellular location">
    <subcellularLocation>
        <location evidence="1">Cell membrane</location>
        <topology evidence="1">Multi-pass membrane protein</topology>
    </subcellularLocation>
</comment>
<feature type="transmembrane region" description="Helical" evidence="7">
    <location>
        <begin position="383"/>
        <end position="402"/>
    </location>
</feature>
<name>A0A2U9PKA3_MYCSE</name>
<sequence length="489" mass="50278">MNSSKQSPDVGIDAGAASTPAEPNHAARPGHDGRRHRILYAAAVAALGVSVVIGVAVDGPTMWGLLPLATYVVLALCGMDLVIATVVSVASALLILLPTPAAAGEILGESLGDQVTMIGLIILLGAGLAEVLRATGVAGRIVQSVMRIAGDKSRTAVTLGMMLSCLILVAALGTLAGALAIAVPLLLPIAAKLGFTRSALTSTIFIGGCAGLAMAPFAGSNIAVMDAADVGYLQYVAYGAGPLAVLSLVVGLIVVPWMQRRTARENDYYRDDEIGTDDQLQHPHASRATVVFSVGLLTSVLYATLTSAETSFPLLALPVLAIITGLAGGLSPTLIAGRVYAGAAGLMNIFLLFWLLAVLFNAMNRIDPFGVVLDTYGSGLEHLGAFSFALIIALLGWVGVPGATAPQVVLLDKLFGELAGALGVSAGTWVVVLLFASKADTYGPFPNANMVGAMGLARSLSLRNILLTGWALLIPAVVMYIAIMFVETR</sequence>
<keyword evidence="5 7" id="KW-0472">Membrane</keyword>
<keyword evidence="2" id="KW-1003">Cell membrane</keyword>
<organism evidence="9 10">
    <name type="scientific">Mycolicibacterium smegmatis (strain MKD8)</name>
    <name type="common">Mycobacterium smegmatis</name>
    <dbReference type="NCBI Taxonomy" id="1214915"/>
    <lineage>
        <taxon>Bacteria</taxon>
        <taxon>Bacillati</taxon>
        <taxon>Actinomycetota</taxon>
        <taxon>Actinomycetes</taxon>
        <taxon>Mycobacteriales</taxon>
        <taxon>Mycobacteriaceae</taxon>
        <taxon>Mycolicibacterium</taxon>
    </lineage>
</organism>
<feature type="transmembrane region" description="Helical" evidence="7">
    <location>
        <begin position="118"/>
        <end position="141"/>
    </location>
</feature>
<evidence type="ECO:0000256" key="3">
    <source>
        <dbReference type="ARBA" id="ARBA00022692"/>
    </source>
</evidence>